<comment type="subcellular location">
    <subcellularLocation>
        <location evidence="1">Endomembrane system</location>
        <topology evidence="1">Multi-pass membrane protein</topology>
    </subcellularLocation>
</comment>
<proteinExistence type="predicted"/>
<evidence type="ECO:0000256" key="1">
    <source>
        <dbReference type="ARBA" id="ARBA00004127"/>
    </source>
</evidence>
<organism evidence="8 9">
    <name type="scientific">Desulfococcus multivorans DSM 2059</name>
    <dbReference type="NCBI Taxonomy" id="1121405"/>
    <lineage>
        <taxon>Bacteria</taxon>
        <taxon>Pseudomonadati</taxon>
        <taxon>Thermodesulfobacteriota</taxon>
        <taxon>Desulfobacteria</taxon>
        <taxon>Desulfobacterales</taxon>
        <taxon>Desulfococcaceae</taxon>
        <taxon>Desulfococcus</taxon>
    </lineage>
</organism>
<dbReference type="PRINTS" id="PR00625">
    <property type="entry name" value="JDOMAIN"/>
</dbReference>
<dbReference type="eggNOG" id="COG0484">
    <property type="taxonomic scope" value="Bacteria"/>
</dbReference>
<dbReference type="InterPro" id="IPR051948">
    <property type="entry name" value="Hsp70_co-chaperone_J-domain"/>
</dbReference>
<keyword evidence="4" id="KW-0472">Membrane</keyword>
<gene>
    <name evidence="8" type="ORF">dsmv_2700</name>
</gene>
<dbReference type="InterPro" id="IPR001623">
    <property type="entry name" value="DnaJ_domain"/>
</dbReference>
<dbReference type="GO" id="GO:0036503">
    <property type="term" value="P:ERAD pathway"/>
    <property type="evidence" value="ECO:0007669"/>
    <property type="project" value="TreeGrafter"/>
</dbReference>
<evidence type="ECO:0000259" key="7">
    <source>
        <dbReference type="PROSITE" id="PS50076"/>
    </source>
</evidence>
<comment type="caution">
    <text evidence="8">The sequence shown here is derived from an EMBL/GenBank/DDBJ whole genome shotgun (WGS) entry which is preliminary data.</text>
</comment>
<dbReference type="GO" id="GO:0051087">
    <property type="term" value="F:protein-folding chaperone binding"/>
    <property type="evidence" value="ECO:0007669"/>
    <property type="project" value="TreeGrafter"/>
</dbReference>
<sequence>MKLIGIIIGLIYTLWPVDIIPDMPFVGFLDDVALWVLLFWYLFLRPGATETPASEDADPRRDRSRTFRGGRDERGGTDQRPPTGDAPKDPYEILGIDRGASPEAVKKAYRTLAAKYHPDKFAHLGEDFQKTAEKRFKEIHEAYRTLISKP</sequence>
<dbReference type="SUPFAM" id="SSF46565">
    <property type="entry name" value="Chaperone J-domain"/>
    <property type="match status" value="1"/>
</dbReference>
<keyword evidence="8" id="KW-0346">Stress response</keyword>
<name>S7TQE7_DESML</name>
<keyword evidence="9" id="KW-1185">Reference proteome</keyword>
<dbReference type="Gene3D" id="1.10.287.110">
    <property type="entry name" value="DnaJ domain"/>
    <property type="match status" value="1"/>
</dbReference>
<keyword evidence="5" id="KW-0143">Chaperone</keyword>
<evidence type="ECO:0000256" key="4">
    <source>
        <dbReference type="ARBA" id="ARBA00023136"/>
    </source>
</evidence>
<dbReference type="SMART" id="SM00271">
    <property type="entry name" value="DnaJ"/>
    <property type="match status" value="1"/>
</dbReference>
<reference evidence="8 9" key="1">
    <citation type="journal article" date="2013" name="Genome Announc.">
        <title>Draft genome sequences for three mercury-methylating, sulfate-reducing bacteria.</title>
        <authorList>
            <person name="Brown S.D."/>
            <person name="Hurt R.A.Jr."/>
            <person name="Gilmour C.C."/>
            <person name="Elias D.A."/>
        </authorList>
    </citation>
    <scope>NUCLEOTIDE SEQUENCE [LARGE SCALE GENOMIC DNA]</scope>
    <source>
        <strain evidence="8 9">DSM 2059</strain>
    </source>
</reference>
<feature type="compositionally biased region" description="Basic and acidic residues" evidence="6">
    <location>
        <begin position="57"/>
        <end position="77"/>
    </location>
</feature>
<dbReference type="Pfam" id="PF00226">
    <property type="entry name" value="DnaJ"/>
    <property type="match status" value="1"/>
</dbReference>
<evidence type="ECO:0000256" key="3">
    <source>
        <dbReference type="ARBA" id="ARBA00022989"/>
    </source>
</evidence>
<evidence type="ECO:0000256" key="2">
    <source>
        <dbReference type="ARBA" id="ARBA00022692"/>
    </source>
</evidence>
<dbReference type="RefSeq" id="WP_020877457.1">
    <property type="nucleotide sequence ID" value="NZ_ATHJ01000091.1"/>
</dbReference>
<dbReference type="GO" id="GO:0051787">
    <property type="term" value="F:misfolded protein binding"/>
    <property type="evidence" value="ECO:0007669"/>
    <property type="project" value="TreeGrafter"/>
</dbReference>
<dbReference type="InterPro" id="IPR010652">
    <property type="entry name" value="DUF1232"/>
</dbReference>
<dbReference type="EMBL" id="ATHJ01000091">
    <property type="protein sequence ID" value="EPR39196.1"/>
    <property type="molecule type" value="Genomic_DNA"/>
</dbReference>
<dbReference type="PROSITE" id="PS50076">
    <property type="entry name" value="DNAJ_2"/>
    <property type="match status" value="1"/>
</dbReference>
<keyword evidence="2" id="KW-0812">Transmembrane</keyword>
<evidence type="ECO:0000256" key="5">
    <source>
        <dbReference type="ARBA" id="ARBA00023186"/>
    </source>
</evidence>
<dbReference type="OrthoDB" id="9779622at2"/>
<dbReference type="Pfam" id="PF06803">
    <property type="entry name" value="DUF1232"/>
    <property type="match status" value="1"/>
</dbReference>
<dbReference type="PANTHER" id="PTHR44360:SF1">
    <property type="entry name" value="DNAJ HOMOLOG SUBFAMILY B MEMBER 9"/>
    <property type="match status" value="1"/>
</dbReference>
<dbReference type="AlphaFoldDB" id="S7TQE7"/>
<dbReference type="Proteomes" id="UP000014977">
    <property type="component" value="Unassembled WGS sequence"/>
</dbReference>
<dbReference type="InterPro" id="IPR036869">
    <property type="entry name" value="J_dom_sf"/>
</dbReference>
<dbReference type="STRING" id="897.B2D07_17490"/>
<dbReference type="PANTHER" id="PTHR44360">
    <property type="entry name" value="DNAJ HOMOLOG SUBFAMILY B MEMBER 9"/>
    <property type="match status" value="1"/>
</dbReference>
<evidence type="ECO:0000313" key="9">
    <source>
        <dbReference type="Proteomes" id="UP000014977"/>
    </source>
</evidence>
<evidence type="ECO:0000256" key="6">
    <source>
        <dbReference type="SAM" id="MobiDB-lite"/>
    </source>
</evidence>
<accession>S7TQE7</accession>
<protein>
    <submittedName>
        <fullName evidence="8">Heat shock protein DnaJ domain protein</fullName>
    </submittedName>
</protein>
<feature type="region of interest" description="Disordered" evidence="6">
    <location>
        <begin position="49"/>
        <end position="99"/>
    </location>
</feature>
<dbReference type="GO" id="GO:0012505">
    <property type="term" value="C:endomembrane system"/>
    <property type="evidence" value="ECO:0007669"/>
    <property type="project" value="UniProtKB-SubCell"/>
</dbReference>
<keyword evidence="3" id="KW-1133">Transmembrane helix</keyword>
<feature type="domain" description="J" evidence="7">
    <location>
        <begin position="89"/>
        <end position="150"/>
    </location>
</feature>
<dbReference type="CDD" id="cd06257">
    <property type="entry name" value="DnaJ"/>
    <property type="match status" value="1"/>
</dbReference>
<evidence type="ECO:0000313" key="8">
    <source>
        <dbReference type="EMBL" id="EPR39196.1"/>
    </source>
</evidence>